<dbReference type="EMBL" id="CP044067">
    <property type="protein sequence ID" value="QET05718.1"/>
    <property type="molecule type" value="Genomic_DNA"/>
</dbReference>
<proteinExistence type="inferred from homology"/>
<dbReference type="InterPro" id="IPR050810">
    <property type="entry name" value="Bact_Secretion_Sys_Channel"/>
</dbReference>
<dbReference type="PANTHER" id="PTHR30332:SF17">
    <property type="entry name" value="TYPE IV PILIATION SYSTEM PROTEIN DR_0774-RELATED"/>
    <property type="match status" value="1"/>
</dbReference>
<dbReference type="AlphaFoldDB" id="A0A5P2HD35"/>
<dbReference type="PRINTS" id="PR00811">
    <property type="entry name" value="BCTERIALGSPD"/>
</dbReference>
<dbReference type="GO" id="GO:0015627">
    <property type="term" value="C:type II protein secretion system complex"/>
    <property type="evidence" value="ECO:0007669"/>
    <property type="project" value="TreeGrafter"/>
</dbReference>
<dbReference type="OrthoDB" id="9775455at2"/>
<dbReference type="GO" id="GO:0009306">
    <property type="term" value="P:protein secretion"/>
    <property type="evidence" value="ECO:0007669"/>
    <property type="project" value="InterPro"/>
</dbReference>
<sequence>MPTHPFVALRSGASTLVAASLALSLWLSLSFPLSLALAASARAQEAATGTRSMRMLAGAQQEIRPGPALERVAVSNPAVADALLLKHRSGPPSVLVVAKSPGITDLMIWAGGTPISYSVQVDAVAPDRGGADVSISTAGATISGQSPDAAAAARAQRAARMATSNGKAADGKADAKGGLIVDRSTVPVSGTVQVDVKVVEISKTIIKEVGLNFFKQNGGFAFGSFSPTSITKITPSGQGTDIEGTVPIASAFNLIAASASRGLFANLSILEANGLVRVLAEPTLVTLSGQSASFLAGGEIPIPVPQALGTTTIQFKPFGIGLTVSPTVISNQRIALKVAPEASDLDPSRGIQINGASVPAIVTRRADTMIELGDGESFVIGGLVSRNTVSNVSKVPFLGDLPVIGAFFKNLNFHQEDRELVIIVTPHLVKPMARDAPAVAAVGNDGTTKANPNVWGRFMAGEYVDPTLPGFSR</sequence>
<dbReference type="InterPro" id="IPR001775">
    <property type="entry name" value="GspD/PilQ"/>
</dbReference>
<dbReference type="PANTHER" id="PTHR30332">
    <property type="entry name" value="PROBABLE GENERAL SECRETION PATHWAY PROTEIN D"/>
    <property type="match status" value="1"/>
</dbReference>
<evidence type="ECO:0000313" key="5">
    <source>
        <dbReference type="Proteomes" id="UP000322822"/>
    </source>
</evidence>
<evidence type="ECO:0000259" key="2">
    <source>
        <dbReference type="Pfam" id="PF00263"/>
    </source>
</evidence>
<feature type="domain" description="Type II/III secretion system secretin-like" evidence="2">
    <location>
        <begin position="270"/>
        <end position="430"/>
    </location>
</feature>
<comment type="similarity">
    <text evidence="1">Belongs to the bacterial secretin family.</text>
</comment>
<protein>
    <submittedName>
        <fullName evidence="4">Type II and III secretion system protein family protein</fullName>
    </submittedName>
</protein>
<reference evidence="4 5" key="1">
    <citation type="submission" date="2019-09" db="EMBL/GenBank/DDBJ databases">
        <title>FDA dAtabase for Regulatory Grade micrObial Sequences (FDA-ARGOS): Supporting development and validation of Infectious Disease Dx tests.</title>
        <authorList>
            <person name="Sciortino C."/>
            <person name="Tallon L."/>
            <person name="Sadzewicz L."/>
            <person name="Vavikolanu K."/>
            <person name="Mehta A."/>
            <person name="Aluvathingal J."/>
            <person name="Nadendla S."/>
            <person name="Nandy P."/>
            <person name="Geyer C."/>
            <person name="Yan Y."/>
            <person name="Sichtig H."/>
        </authorList>
    </citation>
    <scope>NUCLEOTIDE SEQUENCE [LARGE SCALE GENOMIC DNA]</scope>
    <source>
        <strain evidence="4 5">FDAARGOS_664</strain>
    </source>
</reference>
<evidence type="ECO:0000259" key="3">
    <source>
        <dbReference type="Pfam" id="PF13629"/>
    </source>
</evidence>
<evidence type="ECO:0000313" key="4">
    <source>
        <dbReference type="EMBL" id="QET05718.1"/>
    </source>
</evidence>
<dbReference type="InterPro" id="IPR032789">
    <property type="entry name" value="T2SS-T3SS_pil_N"/>
</dbReference>
<evidence type="ECO:0000256" key="1">
    <source>
        <dbReference type="RuleBase" id="RU004003"/>
    </source>
</evidence>
<accession>A0A5P2HD35</accession>
<feature type="domain" description="Pilus formation protein N-terminal" evidence="3">
    <location>
        <begin position="51"/>
        <end position="120"/>
    </location>
</feature>
<gene>
    <name evidence="4" type="ORF">FOB72_27470</name>
</gene>
<dbReference type="Pfam" id="PF00263">
    <property type="entry name" value="Secretin"/>
    <property type="match status" value="1"/>
</dbReference>
<dbReference type="InterPro" id="IPR004846">
    <property type="entry name" value="T2SS/T3SS_dom"/>
</dbReference>
<dbReference type="RefSeq" id="WP_150376152.1">
    <property type="nucleotide sequence ID" value="NZ_CP044067.1"/>
</dbReference>
<dbReference type="Pfam" id="PF13629">
    <property type="entry name" value="T2SS-T3SS_pil_N"/>
    <property type="match status" value="1"/>
</dbReference>
<organism evidence="4 5">
    <name type="scientific">Cupriavidus pauculus</name>
    <dbReference type="NCBI Taxonomy" id="82633"/>
    <lineage>
        <taxon>Bacteria</taxon>
        <taxon>Pseudomonadati</taxon>
        <taxon>Pseudomonadota</taxon>
        <taxon>Betaproteobacteria</taxon>
        <taxon>Burkholderiales</taxon>
        <taxon>Burkholderiaceae</taxon>
        <taxon>Cupriavidus</taxon>
    </lineage>
</organism>
<dbReference type="Proteomes" id="UP000322822">
    <property type="component" value="Chromosome 2"/>
</dbReference>
<name>A0A5P2HD35_9BURK</name>